<dbReference type="PANTHER" id="PTHR42799:SF2">
    <property type="entry name" value="MITOCHONDRIAL PEPTIDE METHIONINE SULFOXIDE REDUCTASE"/>
    <property type="match status" value="1"/>
</dbReference>
<comment type="function">
    <text evidence="5">Has an important function as a repair enzyme for proteins that have been inactivated by oxidation. Catalyzes the reversible oxidation-reduction of methionine sulfoxide in proteins to methionine.</text>
</comment>
<dbReference type="EC" id="1.8.4.11" evidence="5"/>
<accession>A0A520MJZ1</accession>
<gene>
    <name evidence="5 7" type="primary">msrA</name>
    <name evidence="7" type="ORF">EVA96_01380</name>
</gene>
<reference evidence="7 8" key="1">
    <citation type="submission" date="2019-02" db="EMBL/GenBank/DDBJ databases">
        <title>Prokaryotic population dynamics and viral predation in marine succession experiment using metagenomics: the confinement effect.</title>
        <authorList>
            <person name="Haro-Moreno J.M."/>
            <person name="Rodriguez-Valera F."/>
            <person name="Lopez-Perez M."/>
        </authorList>
    </citation>
    <scope>NUCLEOTIDE SEQUENCE [LARGE SCALE GENOMIC DNA]</scope>
    <source>
        <strain evidence="7">MED-G163</strain>
    </source>
</reference>
<dbReference type="GO" id="GO:0005737">
    <property type="term" value="C:cytoplasm"/>
    <property type="evidence" value="ECO:0007669"/>
    <property type="project" value="TreeGrafter"/>
</dbReference>
<dbReference type="GO" id="GO:0008113">
    <property type="term" value="F:peptide-methionine (S)-S-oxide reductase activity"/>
    <property type="evidence" value="ECO:0007669"/>
    <property type="project" value="UniProtKB-UniRule"/>
</dbReference>
<evidence type="ECO:0000256" key="5">
    <source>
        <dbReference type="HAMAP-Rule" id="MF_01401"/>
    </source>
</evidence>
<comment type="caution">
    <text evidence="7">The sequence shown here is derived from an EMBL/GenBank/DDBJ whole genome shotgun (WGS) entry which is preliminary data.</text>
</comment>
<dbReference type="InterPro" id="IPR036509">
    <property type="entry name" value="Met_Sox_Rdtase_MsrA_sf"/>
</dbReference>
<dbReference type="GO" id="GO:0033744">
    <property type="term" value="F:L-methionine:thioredoxin-disulfide S-oxidoreductase activity"/>
    <property type="evidence" value="ECO:0007669"/>
    <property type="project" value="RHEA"/>
</dbReference>
<dbReference type="Pfam" id="PF01625">
    <property type="entry name" value="PMSR"/>
    <property type="match status" value="1"/>
</dbReference>
<dbReference type="InterPro" id="IPR050162">
    <property type="entry name" value="MsrA_MetSO_reductase"/>
</dbReference>
<evidence type="ECO:0000256" key="3">
    <source>
        <dbReference type="ARBA" id="ARBA00047806"/>
    </source>
</evidence>
<protein>
    <recommendedName>
        <fullName evidence="5">Peptide methionine sulfoxide reductase MsrA</fullName>
        <shortName evidence="5">Protein-methionine-S-oxide reductase</shortName>
        <ecNumber evidence="5">1.8.4.11</ecNumber>
    </recommendedName>
    <alternativeName>
        <fullName evidence="5">Peptide-methionine (S)-S-oxide reductase</fullName>
        <shortName evidence="5">Peptide Met(O) reductase</shortName>
    </alternativeName>
</protein>
<dbReference type="AlphaFoldDB" id="A0A520MJZ1"/>
<keyword evidence="2 5" id="KW-0560">Oxidoreductase</keyword>
<comment type="similarity">
    <text evidence="1 5">Belongs to the MsrA Met sulfoxide reductase family.</text>
</comment>
<dbReference type="NCBIfam" id="TIGR00401">
    <property type="entry name" value="msrA"/>
    <property type="match status" value="1"/>
</dbReference>
<evidence type="ECO:0000313" key="7">
    <source>
        <dbReference type="EMBL" id="RZO21518.1"/>
    </source>
</evidence>
<dbReference type="GO" id="GO:0034599">
    <property type="term" value="P:cellular response to oxidative stress"/>
    <property type="evidence" value="ECO:0007669"/>
    <property type="project" value="TreeGrafter"/>
</dbReference>
<dbReference type="HAMAP" id="MF_01401">
    <property type="entry name" value="MsrA"/>
    <property type="match status" value="1"/>
</dbReference>
<dbReference type="Gene3D" id="3.30.1060.10">
    <property type="entry name" value="Peptide methionine sulphoxide reductase MsrA"/>
    <property type="match status" value="1"/>
</dbReference>
<feature type="active site" evidence="5">
    <location>
        <position position="27"/>
    </location>
</feature>
<evidence type="ECO:0000256" key="4">
    <source>
        <dbReference type="ARBA" id="ARBA00048782"/>
    </source>
</evidence>
<evidence type="ECO:0000259" key="6">
    <source>
        <dbReference type="Pfam" id="PF01625"/>
    </source>
</evidence>
<organism evidence="7 8">
    <name type="scientific">SAR86 cluster bacterium</name>
    <dbReference type="NCBI Taxonomy" id="2030880"/>
    <lineage>
        <taxon>Bacteria</taxon>
        <taxon>Pseudomonadati</taxon>
        <taxon>Pseudomonadota</taxon>
        <taxon>Gammaproteobacteria</taxon>
        <taxon>SAR86 cluster</taxon>
    </lineage>
</organism>
<comment type="catalytic activity">
    <reaction evidence="4 5">
        <text>[thioredoxin]-disulfide + L-methionine + H2O = L-methionine (S)-S-oxide + [thioredoxin]-dithiol</text>
        <dbReference type="Rhea" id="RHEA:19993"/>
        <dbReference type="Rhea" id="RHEA-COMP:10698"/>
        <dbReference type="Rhea" id="RHEA-COMP:10700"/>
        <dbReference type="ChEBI" id="CHEBI:15377"/>
        <dbReference type="ChEBI" id="CHEBI:29950"/>
        <dbReference type="ChEBI" id="CHEBI:50058"/>
        <dbReference type="ChEBI" id="CHEBI:57844"/>
        <dbReference type="ChEBI" id="CHEBI:58772"/>
        <dbReference type="EC" id="1.8.4.11"/>
    </reaction>
</comment>
<dbReference type="EMBL" id="SHBI01000003">
    <property type="protein sequence ID" value="RZO21518.1"/>
    <property type="molecule type" value="Genomic_DNA"/>
</dbReference>
<evidence type="ECO:0000256" key="2">
    <source>
        <dbReference type="ARBA" id="ARBA00023002"/>
    </source>
</evidence>
<evidence type="ECO:0000256" key="1">
    <source>
        <dbReference type="ARBA" id="ARBA00005591"/>
    </source>
</evidence>
<proteinExistence type="inferred from homology"/>
<name>A0A520MJZ1_9GAMM</name>
<evidence type="ECO:0000313" key="8">
    <source>
        <dbReference type="Proteomes" id="UP000315782"/>
    </source>
</evidence>
<dbReference type="InterPro" id="IPR002569">
    <property type="entry name" value="Met_Sox_Rdtase_MsrA_dom"/>
</dbReference>
<sequence length="184" mass="21145">MNHFVNQNPIDNNYPEKFKRIIFGAGCFWGVEKKFWQLDGVWITSVGYSGGDTENPTYEDVCYKDTNHVEVVEVIYDPSIIFLNDLLKVFWECHDPTQGMRQGNDRGTQYRSVIFCDTQEDIDRSRNSKKIYEEILKEASYGSITTEIAISPKYYLAEEYHQQYLAKNPNGYCGIGGTGCSISL</sequence>
<comment type="catalytic activity">
    <reaction evidence="3 5">
        <text>L-methionyl-[protein] + [thioredoxin]-disulfide + H2O = L-methionyl-(S)-S-oxide-[protein] + [thioredoxin]-dithiol</text>
        <dbReference type="Rhea" id="RHEA:14217"/>
        <dbReference type="Rhea" id="RHEA-COMP:10698"/>
        <dbReference type="Rhea" id="RHEA-COMP:10700"/>
        <dbReference type="Rhea" id="RHEA-COMP:12313"/>
        <dbReference type="Rhea" id="RHEA-COMP:12315"/>
        <dbReference type="ChEBI" id="CHEBI:15377"/>
        <dbReference type="ChEBI" id="CHEBI:16044"/>
        <dbReference type="ChEBI" id="CHEBI:29950"/>
        <dbReference type="ChEBI" id="CHEBI:44120"/>
        <dbReference type="ChEBI" id="CHEBI:50058"/>
        <dbReference type="EC" id="1.8.4.11"/>
    </reaction>
</comment>
<dbReference type="Proteomes" id="UP000315782">
    <property type="component" value="Unassembled WGS sequence"/>
</dbReference>
<dbReference type="SUPFAM" id="SSF55068">
    <property type="entry name" value="Peptide methionine sulfoxide reductase"/>
    <property type="match status" value="1"/>
</dbReference>
<dbReference type="PANTHER" id="PTHR42799">
    <property type="entry name" value="MITOCHONDRIAL PEPTIDE METHIONINE SULFOXIDE REDUCTASE"/>
    <property type="match status" value="1"/>
</dbReference>
<feature type="domain" description="Peptide methionine sulphoxide reductase MsrA" evidence="6">
    <location>
        <begin position="21"/>
        <end position="173"/>
    </location>
</feature>